<dbReference type="Proteomes" id="UP000799118">
    <property type="component" value="Unassembled WGS sequence"/>
</dbReference>
<sequence length="112" mass="12370">MNLKALRLRSEGPLRLAMSAIVRKVILMMKPMISTNDSTTVKCIIDAMPNGVCSNCLASKVECKHSLQNQKRGPKKGYKRRQPCDAKTLVYTILAAPLSFPIPEDFQTSGTC</sequence>
<proteinExistence type="predicted"/>
<gene>
    <name evidence="1" type="ORF">BT96DRAFT_147525</name>
</gene>
<reference evidence="1" key="1">
    <citation type="journal article" date="2019" name="Environ. Microbiol.">
        <title>Fungal ecological strategies reflected in gene transcription - a case study of two litter decomposers.</title>
        <authorList>
            <person name="Barbi F."/>
            <person name="Kohler A."/>
            <person name="Barry K."/>
            <person name="Baskaran P."/>
            <person name="Daum C."/>
            <person name="Fauchery L."/>
            <person name="Ihrmark K."/>
            <person name="Kuo A."/>
            <person name="LaButti K."/>
            <person name="Lipzen A."/>
            <person name="Morin E."/>
            <person name="Grigoriev I.V."/>
            <person name="Henrissat B."/>
            <person name="Lindahl B."/>
            <person name="Martin F."/>
        </authorList>
    </citation>
    <scope>NUCLEOTIDE SEQUENCE</scope>
    <source>
        <strain evidence="1">JB14</strain>
    </source>
</reference>
<evidence type="ECO:0000313" key="1">
    <source>
        <dbReference type="EMBL" id="KAE9395463.1"/>
    </source>
</evidence>
<evidence type="ECO:0000313" key="2">
    <source>
        <dbReference type="Proteomes" id="UP000799118"/>
    </source>
</evidence>
<keyword evidence="2" id="KW-1185">Reference proteome</keyword>
<protein>
    <submittedName>
        <fullName evidence="1">Uncharacterized protein</fullName>
    </submittedName>
</protein>
<accession>A0A6A4HCM2</accession>
<dbReference type="EMBL" id="ML769531">
    <property type="protein sequence ID" value="KAE9395463.1"/>
    <property type="molecule type" value="Genomic_DNA"/>
</dbReference>
<dbReference type="AlphaFoldDB" id="A0A6A4HCM2"/>
<name>A0A6A4HCM2_9AGAR</name>
<organism evidence="1 2">
    <name type="scientific">Gymnopus androsaceus JB14</name>
    <dbReference type="NCBI Taxonomy" id="1447944"/>
    <lineage>
        <taxon>Eukaryota</taxon>
        <taxon>Fungi</taxon>
        <taxon>Dikarya</taxon>
        <taxon>Basidiomycota</taxon>
        <taxon>Agaricomycotina</taxon>
        <taxon>Agaricomycetes</taxon>
        <taxon>Agaricomycetidae</taxon>
        <taxon>Agaricales</taxon>
        <taxon>Marasmiineae</taxon>
        <taxon>Omphalotaceae</taxon>
        <taxon>Gymnopus</taxon>
    </lineage>
</organism>